<accession>A0ABP0MT74</accession>
<gene>
    <name evidence="8" type="ORF">SCF082_LOCUS29387</name>
</gene>
<keyword evidence="9" id="KW-1185">Reference proteome</keyword>
<evidence type="ECO:0000256" key="6">
    <source>
        <dbReference type="SAM" id="Phobius"/>
    </source>
</evidence>
<feature type="transmembrane region" description="Helical" evidence="6">
    <location>
        <begin position="407"/>
        <end position="426"/>
    </location>
</feature>
<keyword evidence="2 6" id="KW-0812">Transmembrane</keyword>
<dbReference type="Gene3D" id="1.20.120.350">
    <property type="entry name" value="Voltage-gated potassium channels. Chain C"/>
    <property type="match status" value="1"/>
</dbReference>
<reference evidence="8 9" key="1">
    <citation type="submission" date="2024-02" db="EMBL/GenBank/DDBJ databases">
        <authorList>
            <person name="Chen Y."/>
            <person name="Shah S."/>
            <person name="Dougan E. K."/>
            <person name="Thang M."/>
            <person name="Chan C."/>
        </authorList>
    </citation>
    <scope>NUCLEOTIDE SEQUENCE [LARGE SCALE GENOMIC DNA]</scope>
</reference>
<dbReference type="InterPro" id="IPR005821">
    <property type="entry name" value="Ion_trans_dom"/>
</dbReference>
<name>A0ABP0MT74_9DINO</name>
<dbReference type="InterPro" id="IPR027359">
    <property type="entry name" value="Volt_channel_dom_sf"/>
</dbReference>
<evidence type="ECO:0000256" key="3">
    <source>
        <dbReference type="ARBA" id="ARBA00022837"/>
    </source>
</evidence>
<keyword evidence="3" id="KW-0106">Calcium</keyword>
<evidence type="ECO:0000256" key="5">
    <source>
        <dbReference type="ARBA" id="ARBA00023136"/>
    </source>
</evidence>
<dbReference type="PANTHER" id="PTHR10037:SF62">
    <property type="entry name" value="SODIUM CHANNEL PROTEIN 60E"/>
    <property type="match status" value="1"/>
</dbReference>
<keyword evidence="5 6" id="KW-0472">Membrane</keyword>
<feature type="transmembrane region" description="Helical" evidence="6">
    <location>
        <begin position="263"/>
        <end position="288"/>
    </location>
</feature>
<proteinExistence type="predicted"/>
<dbReference type="SMART" id="SM00054">
    <property type="entry name" value="EFh"/>
    <property type="match status" value="2"/>
</dbReference>
<dbReference type="SUPFAM" id="SSF47473">
    <property type="entry name" value="EF-hand"/>
    <property type="match status" value="1"/>
</dbReference>
<keyword evidence="4 6" id="KW-1133">Transmembrane helix</keyword>
<feature type="transmembrane region" description="Helical" evidence="6">
    <location>
        <begin position="229"/>
        <end position="251"/>
    </location>
</feature>
<dbReference type="InterPro" id="IPR043203">
    <property type="entry name" value="VGCC_Ca_Na"/>
</dbReference>
<dbReference type="PROSITE" id="PS50222">
    <property type="entry name" value="EF_HAND_2"/>
    <property type="match status" value="1"/>
</dbReference>
<feature type="transmembrane region" description="Helical" evidence="6">
    <location>
        <begin position="180"/>
        <end position="197"/>
    </location>
</feature>
<dbReference type="CDD" id="cd00051">
    <property type="entry name" value="EFh"/>
    <property type="match status" value="1"/>
</dbReference>
<dbReference type="Gene3D" id="1.10.287.70">
    <property type="match status" value="1"/>
</dbReference>
<sequence length="593" mass="68251">MANPPDAVHFRMPGVPELDASIELEHRPRRPSVQIISSPGQTVSEHFKRLLDQLLEQHIKELAERGSPEIGESPLLEAEKDQGGTVLSFLKEQRSRTTCSISNSVMCQRNRQLREVEASEVLDALQSERSNTEDLESKFKTTDQIVANVLAQSDTKFDTQLLEDTTWAGRIRRFLKSNRYEFVIATIMTLNVLWMALELQVYGYFDAYDSGLVSNFIVPPEERSLCDTLLLAGDLLFAALFVIDVSLRMVFLKFQFWKHWINYLDLIVTILSVCEVVIALLPIDAFFFRLVRFGKLFRTLRMMTMTSILSSLQLLTKCLTASVDMLFWTFCLLTFMQCVAGIALSTLCRPFIIDENQPQDVRESIFKYYGTFTRSILTMFEVLFANWGPPCRALTDNVSEWFSLFFLFYRCVIGFAVLNVVGAVFVQQTMKMANSDEELAFRQKERETANYARKVRKLFSHMDDSGDGALSHDEFAKLVSSPKLKFWMSQLELEYHDLLSLFEFLDNGDGQITLTEFIEGSTRLRGSAKALDVWRLETKARQVCCQNTQLVLEEFLKMEADWFHGHRNGDRSLMTEMKDMMQGSVHHVHNFYP</sequence>
<dbReference type="EMBL" id="CAXAMM010023703">
    <property type="protein sequence ID" value="CAK9054037.1"/>
    <property type="molecule type" value="Genomic_DNA"/>
</dbReference>
<dbReference type="InterPro" id="IPR011992">
    <property type="entry name" value="EF-hand-dom_pair"/>
</dbReference>
<comment type="subcellular location">
    <subcellularLocation>
        <location evidence="1">Membrane</location>
        <topology evidence="1">Multi-pass membrane protein</topology>
    </subcellularLocation>
</comment>
<dbReference type="InterPro" id="IPR002048">
    <property type="entry name" value="EF_hand_dom"/>
</dbReference>
<dbReference type="Gene3D" id="1.10.238.10">
    <property type="entry name" value="EF-hand"/>
    <property type="match status" value="1"/>
</dbReference>
<comment type="caution">
    <text evidence="8">The sequence shown here is derived from an EMBL/GenBank/DDBJ whole genome shotgun (WGS) entry which is preliminary data.</text>
</comment>
<evidence type="ECO:0000259" key="7">
    <source>
        <dbReference type="PROSITE" id="PS50222"/>
    </source>
</evidence>
<feature type="transmembrane region" description="Helical" evidence="6">
    <location>
        <begin position="368"/>
        <end position="387"/>
    </location>
</feature>
<evidence type="ECO:0000256" key="2">
    <source>
        <dbReference type="ARBA" id="ARBA00022692"/>
    </source>
</evidence>
<organism evidence="8 9">
    <name type="scientific">Durusdinium trenchii</name>
    <dbReference type="NCBI Taxonomy" id="1381693"/>
    <lineage>
        <taxon>Eukaryota</taxon>
        <taxon>Sar</taxon>
        <taxon>Alveolata</taxon>
        <taxon>Dinophyceae</taxon>
        <taxon>Suessiales</taxon>
        <taxon>Symbiodiniaceae</taxon>
        <taxon>Durusdinium</taxon>
    </lineage>
</organism>
<evidence type="ECO:0000313" key="9">
    <source>
        <dbReference type="Proteomes" id="UP001642464"/>
    </source>
</evidence>
<feature type="domain" description="EF-hand" evidence="7">
    <location>
        <begin position="450"/>
        <end position="485"/>
    </location>
</feature>
<dbReference type="Pfam" id="PF00520">
    <property type="entry name" value="Ion_trans"/>
    <property type="match status" value="1"/>
</dbReference>
<evidence type="ECO:0000256" key="1">
    <source>
        <dbReference type="ARBA" id="ARBA00004141"/>
    </source>
</evidence>
<dbReference type="Proteomes" id="UP001642464">
    <property type="component" value="Unassembled WGS sequence"/>
</dbReference>
<evidence type="ECO:0000313" key="8">
    <source>
        <dbReference type="EMBL" id="CAK9054037.1"/>
    </source>
</evidence>
<dbReference type="InterPro" id="IPR018247">
    <property type="entry name" value="EF_Hand_1_Ca_BS"/>
</dbReference>
<protein>
    <recommendedName>
        <fullName evidence="7">EF-hand domain-containing protein</fullName>
    </recommendedName>
</protein>
<dbReference type="PANTHER" id="PTHR10037">
    <property type="entry name" value="VOLTAGE-GATED CATION CHANNEL CALCIUM AND SODIUM"/>
    <property type="match status" value="1"/>
</dbReference>
<feature type="transmembrane region" description="Helical" evidence="6">
    <location>
        <begin position="325"/>
        <end position="347"/>
    </location>
</feature>
<evidence type="ECO:0000256" key="4">
    <source>
        <dbReference type="ARBA" id="ARBA00022989"/>
    </source>
</evidence>
<dbReference type="PROSITE" id="PS00018">
    <property type="entry name" value="EF_HAND_1"/>
    <property type="match status" value="1"/>
</dbReference>